<dbReference type="AlphaFoldDB" id="A0A178LTF8"/>
<reference evidence="1 2" key="1">
    <citation type="submission" date="2016-04" db="EMBL/GenBank/DDBJ databases">
        <title>Draft Genome Sequences of Staphylococcus capitis Strain H36, S. capitis Strain H65, S. cohnii Strain H62, S. hominis Strain H69, Mycobacterium iranicum Strain H39, Plantibacter sp. Strain H53, Pseudomonas oryzihabitans Strain H72, and Microbacterium sp. Strain H83, isolated from residential settings.</title>
        <authorList>
            <person name="Lymperopoulou D."/>
            <person name="Adams R.I."/>
            <person name="Lindow S."/>
            <person name="Coil D.A."/>
            <person name="Jospin G."/>
            <person name="Eisen J.A."/>
        </authorList>
    </citation>
    <scope>NUCLEOTIDE SEQUENCE [LARGE SCALE GENOMIC DNA]</scope>
    <source>
        <strain evidence="1 2">H39</strain>
    </source>
</reference>
<evidence type="ECO:0000313" key="2">
    <source>
        <dbReference type="Proteomes" id="UP000078396"/>
    </source>
</evidence>
<sequence length="106" mass="11798">MNAAGSQALTDRLSRVEAALGLSLLPSRYAMALDARDVDTLVGLFVDDVKAGPEGRGRDALRRWYDVIRWPADVELRAAMPQRLESWRRFWERGDAASPGRLSTSP</sequence>
<evidence type="ECO:0008006" key="3">
    <source>
        <dbReference type="Google" id="ProtNLM"/>
    </source>
</evidence>
<dbReference type="EMBL" id="LWCS01000032">
    <property type="protein sequence ID" value="OAN36875.1"/>
    <property type="molecule type" value="Genomic_DNA"/>
</dbReference>
<protein>
    <recommendedName>
        <fullName evidence="3">SnoaL-like domain-containing protein</fullName>
    </recommendedName>
</protein>
<dbReference type="Gene3D" id="3.10.450.50">
    <property type="match status" value="1"/>
</dbReference>
<accession>A0A178LTF8</accession>
<dbReference type="SUPFAM" id="SSF54427">
    <property type="entry name" value="NTF2-like"/>
    <property type="match status" value="1"/>
</dbReference>
<dbReference type="RefSeq" id="WP_064283076.1">
    <property type="nucleotide sequence ID" value="NZ_LWCS01000032.1"/>
</dbReference>
<comment type="caution">
    <text evidence="1">The sequence shown here is derived from an EMBL/GenBank/DDBJ whole genome shotgun (WGS) entry which is preliminary data.</text>
</comment>
<dbReference type="Proteomes" id="UP000078396">
    <property type="component" value="Unassembled WGS sequence"/>
</dbReference>
<evidence type="ECO:0000313" key="1">
    <source>
        <dbReference type="EMBL" id="OAN36875.1"/>
    </source>
</evidence>
<organism evidence="1 2">
    <name type="scientific">Mycolicibacterium iranicum</name>
    <name type="common">Mycobacterium iranicum</name>
    <dbReference type="NCBI Taxonomy" id="912594"/>
    <lineage>
        <taxon>Bacteria</taxon>
        <taxon>Bacillati</taxon>
        <taxon>Actinomycetota</taxon>
        <taxon>Actinomycetes</taxon>
        <taxon>Mycobacteriales</taxon>
        <taxon>Mycobacteriaceae</taxon>
        <taxon>Mycolicibacterium</taxon>
    </lineage>
</organism>
<dbReference type="InterPro" id="IPR032710">
    <property type="entry name" value="NTF2-like_dom_sf"/>
</dbReference>
<proteinExistence type="predicted"/>
<gene>
    <name evidence="1" type="ORF">A4X20_06735</name>
</gene>
<name>A0A178LTF8_MYCIR</name>